<protein>
    <recommendedName>
        <fullName evidence="4 12">UDP-3-O-acyl-N-acetylglucosamine deacetylase</fullName>
        <shortName evidence="12">UDP-3-O-acyl-GlcNAc deacetylase</shortName>
        <ecNumber evidence="4 12">3.5.1.108</ecNumber>
    </recommendedName>
    <alternativeName>
        <fullName evidence="12">UDP-3-O-[R-3-hydroxymyristoyl]-N-acetylglucosamine deacetylase</fullName>
    </alternativeName>
</protein>
<evidence type="ECO:0000256" key="5">
    <source>
        <dbReference type="ARBA" id="ARBA00022516"/>
    </source>
</evidence>
<dbReference type="GO" id="GO:0009245">
    <property type="term" value="P:lipid A biosynthetic process"/>
    <property type="evidence" value="ECO:0007669"/>
    <property type="project" value="UniProtKB-UniRule"/>
</dbReference>
<evidence type="ECO:0000313" key="13">
    <source>
        <dbReference type="EMBL" id="ERN42338.1"/>
    </source>
</evidence>
<evidence type="ECO:0000256" key="1">
    <source>
        <dbReference type="ARBA" id="ARBA00001947"/>
    </source>
</evidence>
<proteinExistence type="inferred from homology"/>
<comment type="cofactor">
    <cofactor evidence="1 12">
        <name>Zn(2+)</name>
        <dbReference type="ChEBI" id="CHEBI:29105"/>
    </cofactor>
</comment>
<evidence type="ECO:0000256" key="10">
    <source>
        <dbReference type="ARBA" id="ARBA00023098"/>
    </source>
</evidence>
<dbReference type="EMBL" id="ASSJ01000024">
    <property type="protein sequence ID" value="ERN42338.1"/>
    <property type="molecule type" value="Genomic_DNA"/>
</dbReference>
<dbReference type="InterPro" id="IPR015870">
    <property type="entry name" value="UDP-acyl_N-AcGlcN_deAcase_N"/>
</dbReference>
<dbReference type="UniPathway" id="UPA00359">
    <property type="reaction ID" value="UER00478"/>
</dbReference>
<keyword evidence="14" id="KW-1185">Reference proteome</keyword>
<feature type="active site" description="Proton donor" evidence="12">
    <location>
        <position position="265"/>
    </location>
</feature>
<evidence type="ECO:0000256" key="11">
    <source>
        <dbReference type="ARBA" id="ARBA00024535"/>
    </source>
</evidence>
<keyword evidence="10 12" id="KW-0443">Lipid metabolism</keyword>
<accession>U5DCT1</accession>
<gene>
    <name evidence="12" type="primary">lpxC</name>
    <name evidence="13" type="ORF">KR51_00009810</name>
</gene>
<dbReference type="InterPro" id="IPR004463">
    <property type="entry name" value="UDP-acyl_GlcNac_deAcase"/>
</dbReference>
<comment type="pathway">
    <text evidence="3 12">Glycolipid biosynthesis; lipid IV(A) biosynthesis; lipid IV(A) from (3R)-3-hydroxytetradecanoyl-[acyl-carrier-protein] and UDP-N-acetyl-alpha-D-glucosamine: step 2/6.</text>
</comment>
<comment type="caution">
    <text evidence="13">The sequence shown here is derived from an EMBL/GenBank/DDBJ whole genome shotgun (WGS) entry which is preliminary data.</text>
</comment>
<feature type="binding site" evidence="12">
    <location>
        <position position="242"/>
    </location>
    <ligand>
        <name>Zn(2+)</name>
        <dbReference type="ChEBI" id="CHEBI:29105"/>
    </ligand>
</feature>
<dbReference type="GO" id="GO:0016020">
    <property type="term" value="C:membrane"/>
    <property type="evidence" value="ECO:0007669"/>
    <property type="project" value="GOC"/>
</dbReference>
<evidence type="ECO:0000256" key="8">
    <source>
        <dbReference type="ARBA" id="ARBA00022801"/>
    </source>
</evidence>
<sequence length="281" mass="29591">MLPMRVQYTLSGTFTRAGVGLHSGTAVRVHVSPAPPGTGRTFVRSDLPGPPEIAAEVSSVGRAQLSTMLGDERVGVRTVEHLLAALLGAGVDNARIELDGPEVPLLDGSAREWSEAIAAVGTAATEVPAAEPLAIAAPLWVGEGDAFVTAVPAAKTQLSYGIDFDAPAIGQQWHTWQPDRVDFAEAIAPARTFALAEDVEPLRQAGLIRGGSLENALVCAGDRWLNPPLRFANEPARHKLLDLVGDLSLLGALPRAHVLAYKASHALHVRFARALLAAERA</sequence>
<dbReference type="Gene3D" id="3.30.230.20">
    <property type="entry name" value="lpxc deacetylase, domain 1"/>
    <property type="match status" value="1"/>
</dbReference>
<dbReference type="PANTHER" id="PTHR33694:SF1">
    <property type="entry name" value="UDP-3-O-ACYL-N-ACETYLGLUCOSAMINE DEACETYLASE 1, MITOCHONDRIAL-RELATED"/>
    <property type="match status" value="1"/>
</dbReference>
<keyword evidence="5 12" id="KW-0444">Lipid biosynthesis</keyword>
<dbReference type="eggNOG" id="COG0774">
    <property type="taxonomic scope" value="Bacteria"/>
</dbReference>
<dbReference type="EC" id="3.5.1.108" evidence="4 12"/>
<reference evidence="13 14" key="1">
    <citation type="submission" date="2013-05" db="EMBL/GenBank/DDBJ databases">
        <title>Draft genome sequence of Rubidibacter lacunae KORDI 51-2.</title>
        <authorList>
            <person name="Choi D.H."/>
            <person name="Noh J.H."/>
            <person name="Kwon K.-K."/>
            <person name="Lee J.-H."/>
            <person name="Ryu J.-Y."/>
        </authorList>
    </citation>
    <scope>NUCLEOTIDE SEQUENCE [LARGE SCALE GENOMIC DNA]</scope>
    <source>
        <strain evidence="13 14">KORDI 51-2</strain>
    </source>
</reference>
<organism evidence="13 14">
    <name type="scientific">Rubidibacter lacunae KORDI 51-2</name>
    <dbReference type="NCBI Taxonomy" id="582515"/>
    <lineage>
        <taxon>Bacteria</taxon>
        <taxon>Bacillati</taxon>
        <taxon>Cyanobacteriota</taxon>
        <taxon>Cyanophyceae</taxon>
        <taxon>Oscillatoriophycideae</taxon>
        <taxon>Chroococcales</taxon>
        <taxon>Aphanothecaceae</taxon>
        <taxon>Rubidibacter</taxon>
    </lineage>
</organism>
<feature type="binding site" evidence="12">
    <location>
        <position position="81"/>
    </location>
    <ligand>
        <name>Zn(2+)</name>
        <dbReference type="ChEBI" id="CHEBI:29105"/>
    </ligand>
</feature>
<dbReference type="GO" id="GO:0046872">
    <property type="term" value="F:metal ion binding"/>
    <property type="evidence" value="ECO:0007669"/>
    <property type="project" value="UniProtKB-KW"/>
</dbReference>
<comment type="function">
    <text evidence="2 12">Catalyzes the hydrolysis of UDP-3-O-myristoyl-N-acetylglucosamine to form UDP-3-O-myristoylglucosamine and acetate, the committed step in lipid A biosynthesis.</text>
</comment>
<dbReference type="NCBIfam" id="TIGR00325">
    <property type="entry name" value="lpxC"/>
    <property type="match status" value="1"/>
</dbReference>
<evidence type="ECO:0000256" key="12">
    <source>
        <dbReference type="HAMAP-Rule" id="MF_00388"/>
    </source>
</evidence>
<keyword evidence="6 12" id="KW-0441">Lipid A biosynthesis</keyword>
<dbReference type="HAMAP" id="MF_00388">
    <property type="entry name" value="LpxC"/>
    <property type="match status" value="1"/>
</dbReference>
<dbReference type="SUPFAM" id="SSF54211">
    <property type="entry name" value="Ribosomal protein S5 domain 2-like"/>
    <property type="match status" value="2"/>
</dbReference>
<keyword evidence="9 12" id="KW-0862">Zinc</keyword>
<feature type="binding site" evidence="12">
    <location>
        <position position="238"/>
    </location>
    <ligand>
        <name>Zn(2+)</name>
        <dbReference type="ChEBI" id="CHEBI:29105"/>
    </ligand>
</feature>
<dbReference type="Proteomes" id="UP000016960">
    <property type="component" value="Unassembled WGS sequence"/>
</dbReference>
<dbReference type="InterPro" id="IPR020568">
    <property type="entry name" value="Ribosomal_Su5_D2-typ_SF"/>
</dbReference>
<keyword evidence="7 12" id="KW-0479">Metal-binding</keyword>
<evidence type="ECO:0000256" key="7">
    <source>
        <dbReference type="ARBA" id="ARBA00022723"/>
    </source>
</evidence>
<dbReference type="InParanoid" id="U5DCT1"/>
<evidence type="ECO:0000256" key="6">
    <source>
        <dbReference type="ARBA" id="ARBA00022556"/>
    </source>
</evidence>
<comment type="similarity">
    <text evidence="12">Belongs to the LpxC family.</text>
</comment>
<dbReference type="PANTHER" id="PTHR33694">
    <property type="entry name" value="UDP-3-O-ACYL-N-ACETYLGLUCOSAMINE DEACETYLASE 1, MITOCHONDRIAL-RELATED"/>
    <property type="match status" value="1"/>
</dbReference>
<keyword evidence="8 12" id="KW-0378">Hydrolase</keyword>
<dbReference type="Gene3D" id="3.30.1700.10">
    <property type="entry name" value="lpxc deacetylase, domain 2"/>
    <property type="match status" value="1"/>
</dbReference>
<dbReference type="AlphaFoldDB" id="U5DCT1"/>
<name>U5DCT1_9CHRO</name>
<evidence type="ECO:0000256" key="9">
    <source>
        <dbReference type="ARBA" id="ARBA00022833"/>
    </source>
</evidence>
<dbReference type="InterPro" id="IPR011334">
    <property type="entry name" value="UDP-acyl_GlcNac_deAcase_C"/>
</dbReference>
<dbReference type="GO" id="GO:0103117">
    <property type="term" value="F:UDP-3-O-acyl-N-acetylglucosamine deacetylase activity"/>
    <property type="evidence" value="ECO:0007669"/>
    <property type="project" value="UniProtKB-UniRule"/>
</dbReference>
<evidence type="ECO:0000256" key="3">
    <source>
        <dbReference type="ARBA" id="ARBA00005002"/>
    </source>
</evidence>
<comment type="catalytic activity">
    <reaction evidence="11 12">
        <text>a UDP-3-O-[(3R)-3-hydroxyacyl]-N-acetyl-alpha-D-glucosamine + H2O = a UDP-3-O-[(3R)-3-hydroxyacyl]-alpha-D-glucosamine + acetate</text>
        <dbReference type="Rhea" id="RHEA:67816"/>
        <dbReference type="ChEBI" id="CHEBI:15377"/>
        <dbReference type="ChEBI" id="CHEBI:30089"/>
        <dbReference type="ChEBI" id="CHEBI:137740"/>
        <dbReference type="ChEBI" id="CHEBI:173225"/>
        <dbReference type="EC" id="3.5.1.108"/>
    </reaction>
</comment>
<evidence type="ECO:0000256" key="4">
    <source>
        <dbReference type="ARBA" id="ARBA00012745"/>
    </source>
</evidence>
<dbReference type="Pfam" id="PF03331">
    <property type="entry name" value="LpxC"/>
    <property type="match status" value="1"/>
</dbReference>
<dbReference type="PATRIC" id="fig|582515.4.peg.1095"/>
<evidence type="ECO:0000313" key="14">
    <source>
        <dbReference type="Proteomes" id="UP000016960"/>
    </source>
</evidence>
<dbReference type="STRING" id="582515.KR51_00009810"/>
<evidence type="ECO:0000256" key="2">
    <source>
        <dbReference type="ARBA" id="ARBA00002923"/>
    </source>
</evidence>